<evidence type="ECO:0000256" key="1">
    <source>
        <dbReference type="SAM" id="MobiDB-lite"/>
    </source>
</evidence>
<dbReference type="PANTHER" id="PTHR43649">
    <property type="entry name" value="ARABINOSE-BINDING PROTEIN-RELATED"/>
    <property type="match status" value="1"/>
</dbReference>
<proteinExistence type="predicted"/>
<feature type="compositionally biased region" description="Polar residues" evidence="1">
    <location>
        <begin position="31"/>
        <end position="40"/>
    </location>
</feature>
<dbReference type="Gene3D" id="3.40.190.10">
    <property type="entry name" value="Periplasmic binding protein-like II"/>
    <property type="match status" value="2"/>
</dbReference>
<dbReference type="KEGG" id="acel:acsn021_40040"/>
<keyword evidence="2" id="KW-0732">Signal</keyword>
<gene>
    <name evidence="3" type="primary">ytcQ</name>
    <name evidence="3" type="ORF">acsn021_40040</name>
</gene>
<dbReference type="PANTHER" id="PTHR43649:SF12">
    <property type="entry name" value="DIACETYLCHITOBIOSE BINDING PROTEIN DASA"/>
    <property type="match status" value="1"/>
</dbReference>
<dbReference type="Pfam" id="PF01547">
    <property type="entry name" value="SBP_bac_1"/>
    <property type="match status" value="1"/>
</dbReference>
<feature type="region of interest" description="Disordered" evidence="1">
    <location>
        <begin position="25"/>
        <end position="48"/>
    </location>
</feature>
<feature type="signal peptide" evidence="2">
    <location>
        <begin position="1"/>
        <end position="23"/>
    </location>
</feature>
<reference evidence="3 4" key="1">
    <citation type="journal article" date="2016" name="Int. J. Syst. Evol. Microbiol.">
        <title>Descriptions of Anaerotaenia torta gen. nov., sp. nov. and Anaerocolumna cellulosilytica gen. nov., sp. nov. isolated from a methanogenic reactor of cattle waste.</title>
        <authorList>
            <person name="Uek A."/>
            <person name="Ohtaki Y."/>
            <person name="Kaku N."/>
            <person name="Ueki K."/>
        </authorList>
    </citation>
    <scope>NUCLEOTIDE SEQUENCE [LARGE SCALE GENOMIC DNA]</scope>
    <source>
        <strain evidence="3 4">SN021</strain>
    </source>
</reference>
<evidence type="ECO:0000313" key="4">
    <source>
        <dbReference type="Proteomes" id="UP000515561"/>
    </source>
</evidence>
<dbReference type="PROSITE" id="PS51257">
    <property type="entry name" value="PROKAR_LIPOPROTEIN"/>
    <property type="match status" value="1"/>
</dbReference>
<feature type="chain" id="PRO_5043658155" evidence="2">
    <location>
        <begin position="24"/>
        <end position="569"/>
    </location>
</feature>
<keyword evidence="4" id="KW-1185">Reference proteome</keyword>
<dbReference type="RefSeq" id="WP_243167975.1">
    <property type="nucleotide sequence ID" value="NZ_AP023367.1"/>
</dbReference>
<dbReference type="InterPro" id="IPR006059">
    <property type="entry name" value="SBP"/>
</dbReference>
<dbReference type="Proteomes" id="UP000515561">
    <property type="component" value="Chromosome"/>
</dbReference>
<organism evidence="3 4">
    <name type="scientific">Anaerocolumna cellulosilytica</name>
    <dbReference type="NCBI Taxonomy" id="433286"/>
    <lineage>
        <taxon>Bacteria</taxon>
        <taxon>Bacillati</taxon>
        <taxon>Bacillota</taxon>
        <taxon>Clostridia</taxon>
        <taxon>Lachnospirales</taxon>
        <taxon>Lachnospiraceae</taxon>
        <taxon>Anaerocolumna</taxon>
    </lineage>
</organism>
<name>A0A6S6RBN8_9FIRM</name>
<dbReference type="AlphaFoldDB" id="A0A6S6RBN8"/>
<sequence length="569" mass="64282">MKKRFQKVVVLALVGIMTMSVFSGCGKKNPTENPGTTTAPTKAGEATETPDNTVAGIEGWTPFSEKVSITVPVYDRSKEGYPAVDDNYWTKWIQKEFGDKYNVDVDFVAIPRGDVMTKYSMLIAAEQTPTILMEYDYPKVAQWANDGAMQVIDLEKFKQVAPNYYQKMVDNNQLDYTKINGEDYFVLSERPYYNTPFSHVRFVRKDWLDKVGKEVPQNYQEYTEAIDAIIAAGLTDQPPVDLSLPTAAYVPNFGFRNFPVDEKEWAMHSSLGTASLSWEPTYKLLKRQNAEYNKGYFSKEYDLDANVADSSQAKTDFINGKLFTFAGYMSASVDWLTAFYEKNPGAELAIASVTAPVEPGVVDVPGIRADNPFGMIVGFSSLATEDQLKAAWMYMEWMSQEDVLFTLENGVEGVTYTLDENGLPKMDDTYRGEEMLNHNNNIDMTCIVHATKQLGTIEDTIKALTPQGLPQDFYQAFLDNYKSMEENKKYAYSDPVFSVPVDAESEYSAALFSLYQEYSVQLTKCKPEEFDALYEKLSKQYLDAGYQEIIDERLEAYEAGNTTKLILSE</sequence>
<dbReference type="InterPro" id="IPR050490">
    <property type="entry name" value="Bact_solute-bd_prot1"/>
</dbReference>
<protein>
    <submittedName>
        <fullName evidence="3">Putative ABC transporter peptide-binding protein YtcQ</fullName>
    </submittedName>
</protein>
<accession>A0A6S6RBN8</accession>
<dbReference type="EMBL" id="AP023367">
    <property type="protein sequence ID" value="BCJ96435.1"/>
    <property type="molecule type" value="Genomic_DNA"/>
</dbReference>
<dbReference type="SUPFAM" id="SSF53850">
    <property type="entry name" value="Periplasmic binding protein-like II"/>
    <property type="match status" value="1"/>
</dbReference>
<evidence type="ECO:0000313" key="3">
    <source>
        <dbReference type="EMBL" id="BCJ96435.1"/>
    </source>
</evidence>
<evidence type="ECO:0000256" key="2">
    <source>
        <dbReference type="SAM" id="SignalP"/>
    </source>
</evidence>